<name>A0A1I4VUG2_9PSEU</name>
<dbReference type="AlphaFoldDB" id="A0A1I4VUG2"/>
<evidence type="ECO:0000256" key="1">
    <source>
        <dbReference type="SAM" id="MobiDB-lite"/>
    </source>
</evidence>
<dbReference type="EMBL" id="FOUP01000002">
    <property type="protein sequence ID" value="SFN04657.1"/>
    <property type="molecule type" value="Genomic_DNA"/>
</dbReference>
<protein>
    <submittedName>
        <fullName evidence="2">Uncharacterized protein</fullName>
    </submittedName>
</protein>
<organism evidence="2 3">
    <name type="scientific">Saccharopolyspora antimicrobica</name>
    <dbReference type="NCBI Taxonomy" id="455193"/>
    <lineage>
        <taxon>Bacteria</taxon>
        <taxon>Bacillati</taxon>
        <taxon>Actinomycetota</taxon>
        <taxon>Actinomycetes</taxon>
        <taxon>Pseudonocardiales</taxon>
        <taxon>Pseudonocardiaceae</taxon>
        <taxon>Saccharopolyspora</taxon>
    </lineage>
</organism>
<dbReference type="Proteomes" id="UP000199398">
    <property type="component" value="Unassembled WGS sequence"/>
</dbReference>
<gene>
    <name evidence="2" type="ORF">SAMN05421805_102378</name>
</gene>
<evidence type="ECO:0000313" key="2">
    <source>
        <dbReference type="EMBL" id="SFN04657.1"/>
    </source>
</evidence>
<accession>A0A1I4VUG2</accession>
<sequence length="139" mass="14933">MSGPSAATPASITPAEWNRTDCARLLREIPVQVGGTGEEQGASAFPHRADCAFHTHSCCGRGIDAFKSNHRCLQDREQPPGRANAPTTSRLRRHDECEPAIARRNAGGRARPANAGPSWPVAATFARHDTHNPSQGRCT</sequence>
<evidence type="ECO:0000313" key="3">
    <source>
        <dbReference type="Proteomes" id="UP000199398"/>
    </source>
</evidence>
<feature type="region of interest" description="Disordered" evidence="1">
    <location>
        <begin position="74"/>
        <end position="94"/>
    </location>
</feature>
<proteinExistence type="predicted"/>
<reference evidence="2 3" key="1">
    <citation type="submission" date="2016-10" db="EMBL/GenBank/DDBJ databases">
        <authorList>
            <person name="de Groot N.N."/>
        </authorList>
    </citation>
    <scope>NUCLEOTIDE SEQUENCE [LARGE SCALE GENOMIC DNA]</scope>
    <source>
        <strain evidence="2 3">CPCC 201259</strain>
    </source>
</reference>
<dbReference type="STRING" id="455193.SAMN05421805_102378"/>